<dbReference type="InterPro" id="IPR018968">
    <property type="entry name" value="Phasin"/>
</dbReference>
<comment type="caution">
    <text evidence="3">The sequence shown here is derived from an EMBL/GenBank/DDBJ whole genome shotgun (WGS) entry which is preliminary data.</text>
</comment>
<evidence type="ECO:0000313" key="3">
    <source>
        <dbReference type="EMBL" id="MFC3320508.1"/>
    </source>
</evidence>
<evidence type="ECO:0000259" key="2">
    <source>
        <dbReference type="Pfam" id="PF09361"/>
    </source>
</evidence>
<dbReference type="EMBL" id="JBHRVD010000001">
    <property type="protein sequence ID" value="MFC3320508.1"/>
    <property type="molecule type" value="Genomic_DNA"/>
</dbReference>
<dbReference type="RefSeq" id="WP_378976552.1">
    <property type="nucleotide sequence ID" value="NZ_JBHRVD010000001.1"/>
</dbReference>
<reference evidence="4" key="1">
    <citation type="journal article" date="2019" name="Int. J. Syst. Evol. Microbiol.">
        <title>The Global Catalogue of Microorganisms (GCM) 10K type strain sequencing project: providing services to taxonomists for standard genome sequencing and annotation.</title>
        <authorList>
            <consortium name="The Broad Institute Genomics Platform"/>
            <consortium name="The Broad Institute Genome Sequencing Center for Infectious Disease"/>
            <person name="Wu L."/>
            <person name="Ma J."/>
        </authorList>
    </citation>
    <scope>NUCLEOTIDE SEQUENCE [LARGE SCALE GENOMIC DNA]</scope>
    <source>
        <strain evidence="4">ICMP 19515</strain>
    </source>
</reference>
<organism evidence="3 4">
    <name type="scientific">Mesorhizobium cantuariense</name>
    <dbReference type="NCBI Taxonomy" id="1300275"/>
    <lineage>
        <taxon>Bacteria</taxon>
        <taxon>Pseudomonadati</taxon>
        <taxon>Pseudomonadota</taxon>
        <taxon>Alphaproteobacteria</taxon>
        <taxon>Hyphomicrobiales</taxon>
        <taxon>Phyllobacteriaceae</taxon>
        <taxon>Mesorhizobium</taxon>
    </lineage>
</organism>
<proteinExistence type="predicted"/>
<accession>A0ABV7MF84</accession>
<dbReference type="Pfam" id="PF09361">
    <property type="entry name" value="Phasin_2"/>
    <property type="match status" value="1"/>
</dbReference>
<feature type="compositionally biased region" description="Basic and acidic residues" evidence="1">
    <location>
        <begin position="7"/>
        <end position="21"/>
    </location>
</feature>
<feature type="region of interest" description="Disordered" evidence="1">
    <location>
        <begin position="1"/>
        <end position="21"/>
    </location>
</feature>
<gene>
    <name evidence="3" type="ORF">ACFOJ9_01250</name>
</gene>
<protein>
    <submittedName>
        <fullName evidence="3">Phasin family protein</fullName>
    </submittedName>
</protein>
<dbReference type="Proteomes" id="UP001595648">
    <property type="component" value="Unassembled WGS sequence"/>
</dbReference>
<keyword evidence="4" id="KW-1185">Reference proteome</keyword>
<evidence type="ECO:0000313" key="4">
    <source>
        <dbReference type="Proteomes" id="UP001595648"/>
    </source>
</evidence>
<evidence type="ECO:0000256" key="1">
    <source>
        <dbReference type="SAM" id="MobiDB-lite"/>
    </source>
</evidence>
<name>A0ABV7MF84_9HYPH</name>
<sequence>MAAKAMVEQKENEMARTEDKAGEKNRTACVLALDPAKASGHLLAVAEETSEQSTGALVKFASDAEDAGRMLKTIFQSAKAVGDGLSLETVALLRTNAEAAFSHLQALVGAKAQSEAIELQSNFLRQSAEMCVEQAREFQALTIVAAADLARPINDVLEKALTDFEAT</sequence>
<feature type="domain" description="Phasin" evidence="2">
    <location>
        <begin position="85"/>
        <end position="155"/>
    </location>
</feature>